<sequence>MTTISAVRTVVERLDYLLGSEGSAPSRCAGELRDRVVKLQRELGGVEQFLVEADGAENVSADFTSGSVTQLVYEIEDAVESYAHRQEAAAAASQGRSGGAFRSLWKYRPTARDLGQDLHIFERRIDELKHFMAAERDAAAGGRGERSCNSRGSLWRRRKHNPELDRENIVVGLEDDAQRLRSHLLEGPPELSVTAICGMGGIGKTTLAQSVYNDPLLVDGFRTRFWATVSHGFQAADILATMLLSLPSAWSKNEIERMGMMQLMENLHRALEGRRYLVVLDDVWSTEPWNNLRFAFPDDNNGSRILITTRNRHVAEQISKSVLERELLSDDESWMLLKSLLGYIPFRLERIGRKLVKHCGGLPLAIALIARSCREITRDNWEAILRRLRKNQTLQSADDILALSYKDLPFHLQPCLLYLGLMPCEQVIPLEKLYSLWVAEGLISSKGLNNKARIEVAQDYLMELVDRSLVMKVEEEGFSVVSLIKSCWPHDLIHSLCKRIGKQEEFFEVIDSEPGNQKSLLTRRVAIYLNKLKGDDALLLDIPDARRIRSILFFDTDKSPPKPTWPREFSDFKEFPCIRVLDFDGVDFRVRKLPRGIKKLIYLRYLSFRGCYLLKFPSSLSNFVFLETLDLRVRVSCVLTIPNVLRKLSRLRHLYFPLAFRADTKDKLKLDTLKKLETLENFHASICDADDLQQLESLQILTATVDGNNLDLQNTISFMNQSKYLRHASLVVKNFDSCSQERLSIVEALLECNALHALDIEGYLAKLPGHVKISSTFTEMVFNGSEFDEDPIPLLGTLPNLRSLVLCNNAFVATKMICSALDFPVLESLKLATLQSLEELEVETGAMPCLTTLIIERCDKLEVLPSGLKNIKTLKRLMIGSMPERFKNKVNEMIAEMRGLGSDDLTVTFYDC</sequence>
<feature type="domain" description="Disease resistance protein winged helix" evidence="8">
    <location>
        <begin position="427"/>
        <end position="496"/>
    </location>
</feature>
<comment type="caution">
    <text evidence="10">The sequence shown here is derived from an EMBL/GenBank/DDBJ whole genome shotgun (WGS) entry which is preliminary data.</text>
</comment>
<name>A0AAW2SSZ4_9LAMI</name>
<evidence type="ECO:0000256" key="5">
    <source>
        <dbReference type="ARBA" id="ARBA00022821"/>
    </source>
</evidence>
<reference evidence="10" key="1">
    <citation type="submission" date="2020-06" db="EMBL/GenBank/DDBJ databases">
        <authorList>
            <person name="Li T."/>
            <person name="Hu X."/>
            <person name="Zhang T."/>
            <person name="Song X."/>
            <person name="Zhang H."/>
            <person name="Dai N."/>
            <person name="Sheng W."/>
            <person name="Hou X."/>
            <person name="Wei L."/>
        </authorList>
    </citation>
    <scope>NUCLEOTIDE SEQUENCE</scope>
    <source>
        <strain evidence="10">KEN1</strain>
        <tissue evidence="10">Leaf</tissue>
    </source>
</reference>
<dbReference type="PANTHER" id="PTHR23155">
    <property type="entry name" value="DISEASE RESISTANCE PROTEIN RP"/>
    <property type="match status" value="1"/>
</dbReference>
<dbReference type="EMBL" id="JACGWN010000016">
    <property type="protein sequence ID" value="KAL0395352.1"/>
    <property type="molecule type" value="Genomic_DNA"/>
</dbReference>
<dbReference type="GO" id="GO:0043531">
    <property type="term" value="F:ADP binding"/>
    <property type="evidence" value="ECO:0007669"/>
    <property type="project" value="InterPro"/>
</dbReference>
<keyword evidence="3" id="KW-0677">Repeat</keyword>
<keyword evidence="2" id="KW-0433">Leucine-rich repeat</keyword>
<evidence type="ECO:0000256" key="4">
    <source>
        <dbReference type="ARBA" id="ARBA00022741"/>
    </source>
</evidence>
<evidence type="ECO:0000259" key="7">
    <source>
        <dbReference type="Pfam" id="PF00931"/>
    </source>
</evidence>
<keyword evidence="5" id="KW-0611">Plant defense</keyword>
<dbReference type="Gene3D" id="3.40.50.300">
    <property type="entry name" value="P-loop containing nucleotide triphosphate hydrolases"/>
    <property type="match status" value="1"/>
</dbReference>
<dbReference type="InterPro" id="IPR044974">
    <property type="entry name" value="Disease_R_plants"/>
</dbReference>
<dbReference type="InterPro" id="IPR032675">
    <property type="entry name" value="LRR_dom_sf"/>
</dbReference>
<dbReference type="Pfam" id="PF00931">
    <property type="entry name" value="NB-ARC"/>
    <property type="match status" value="1"/>
</dbReference>
<dbReference type="InterPro" id="IPR002182">
    <property type="entry name" value="NB-ARC"/>
</dbReference>
<protein>
    <submittedName>
        <fullName evidence="10">Disease resistance protein</fullName>
    </submittedName>
</protein>
<dbReference type="Gene3D" id="1.20.5.4130">
    <property type="match status" value="1"/>
</dbReference>
<accession>A0AAW2SSZ4</accession>
<evidence type="ECO:0000256" key="3">
    <source>
        <dbReference type="ARBA" id="ARBA00022737"/>
    </source>
</evidence>
<feature type="domain" description="Disease resistance R13L4/SHOC-2-like LRR" evidence="9">
    <location>
        <begin position="571"/>
        <end position="893"/>
    </location>
</feature>
<feature type="domain" description="NB-ARC" evidence="7">
    <location>
        <begin position="174"/>
        <end position="339"/>
    </location>
</feature>
<dbReference type="InterPro" id="IPR036388">
    <property type="entry name" value="WH-like_DNA-bd_sf"/>
</dbReference>
<dbReference type="Gene3D" id="3.80.10.10">
    <property type="entry name" value="Ribonuclease Inhibitor"/>
    <property type="match status" value="1"/>
</dbReference>
<comment type="similarity">
    <text evidence="1">Belongs to the disease resistance NB-LRR family.</text>
</comment>
<evidence type="ECO:0000256" key="1">
    <source>
        <dbReference type="ARBA" id="ARBA00008894"/>
    </source>
</evidence>
<dbReference type="InterPro" id="IPR055414">
    <property type="entry name" value="LRR_R13L4/SHOC2-like"/>
</dbReference>
<dbReference type="GO" id="GO:0005524">
    <property type="term" value="F:ATP binding"/>
    <property type="evidence" value="ECO:0007669"/>
    <property type="project" value="UniProtKB-KW"/>
</dbReference>
<dbReference type="Gene3D" id="1.10.8.430">
    <property type="entry name" value="Helical domain of apoptotic protease-activating factors"/>
    <property type="match status" value="1"/>
</dbReference>
<dbReference type="SUPFAM" id="SSF52058">
    <property type="entry name" value="L domain-like"/>
    <property type="match status" value="1"/>
</dbReference>
<dbReference type="PANTHER" id="PTHR23155:SF1185">
    <property type="entry name" value="DISEASE RESISTANCE RPP8-LIKE PROTEIN 3-RELATED"/>
    <property type="match status" value="1"/>
</dbReference>
<evidence type="ECO:0000256" key="6">
    <source>
        <dbReference type="ARBA" id="ARBA00022840"/>
    </source>
</evidence>
<organism evidence="10">
    <name type="scientific">Sesamum latifolium</name>
    <dbReference type="NCBI Taxonomy" id="2727402"/>
    <lineage>
        <taxon>Eukaryota</taxon>
        <taxon>Viridiplantae</taxon>
        <taxon>Streptophyta</taxon>
        <taxon>Embryophyta</taxon>
        <taxon>Tracheophyta</taxon>
        <taxon>Spermatophyta</taxon>
        <taxon>Magnoliopsida</taxon>
        <taxon>eudicotyledons</taxon>
        <taxon>Gunneridae</taxon>
        <taxon>Pentapetalae</taxon>
        <taxon>asterids</taxon>
        <taxon>lamiids</taxon>
        <taxon>Lamiales</taxon>
        <taxon>Pedaliaceae</taxon>
        <taxon>Sesamum</taxon>
    </lineage>
</organism>
<dbReference type="GO" id="GO:0098542">
    <property type="term" value="P:defense response to other organism"/>
    <property type="evidence" value="ECO:0007669"/>
    <property type="project" value="TreeGrafter"/>
</dbReference>
<dbReference type="AlphaFoldDB" id="A0AAW2SSZ4"/>
<reference evidence="10" key="2">
    <citation type="journal article" date="2024" name="Plant">
        <title>Genomic evolution and insights into agronomic trait innovations of Sesamum species.</title>
        <authorList>
            <person name="Miao H."/>
            <person name="Wang L."/>
            <person name="Qu L."/>
            <person name="Liu H."/>
            <person name="Sun Y."/>
            <person name="Le M."/>
            <person name="Wang Q."/>
            <person name="Wei S."/>
            <person name="Zheng Y."/>
            <person name="Lin W."/>
            <person name="Duan Y."/>
            <person name="Cao H."/>
            <person name="Xiong S."/>
            <person name="Wang X."/>
            <person name="Wei L."/>
            <person name="Li C."/>
            <person name="Ma Q."/>
            <person name="Ju M."/>
            <person name="Zhao R."/>
            <person name="Li G."/>
            <person name="Mu C."/>
            <person name="Tian Q."/>
            <person name="Mei H."/>
            <person name="Zhang T."/>
            <person name="Gao T."/>
            <person name="Zhang H."/>
        </authorList>
    </citation>
    <scope>NUCLEOTIDE SEQUENCE</scope>
    <source>
        <strain evidence="10">KEN1</strain>
    </source>
</reference>
<dbReference type="InterPro" id="IPR027417">
    <property type="entry name" value="P-loop_NTPase"/>
</dbReference>
<evidence type="ECO:0000313" key="10">
    <source>
        <dbReference type="EMBL" id="KAL0395352.1"/>
    </source>
</evidence>
<keyword evidence="4" id="KW-0547">Nucleotide-binding</keyword>
<evidence type="ECO:0000259" key="9">
    <source>
        <dbReference type="Pfam" id="PF23598"/>
    </source>
</evidence>
<dbReference type="Pfam" id="PF23598">
    <property type="entry name" value="LRR_14"/>
    <property type="match status" value="1"/>
</dbReference>
<evidence type="ECO:0000256" key="2">
    <source>
        <dbReference type="ARBA" id="ARBA00022614"/>
    </source>
</evidence>
<dbReference type="PRINTS" id="PR00364">
    <property type="entry name" value="DISEASERSIST"/>
</dbReference>
<dbReference type="SUPFAM" id="SSF52540">
    <property type="entry name" value="P-loop containing nucleoside triphosphate hydrolases"/>
    <property type="match status" value="1"/>
</dbReference>
<dbReference type="FunFam" id="3.40.50.300:FF:001091">
    <property type="entry name" value="Probable disease resistance protein At1g61300"/>
    <property type="match status" value="1"/>
</dbReference>
<gene>
    <name evidence="10" type="ORF">Slati_4501400</name>
</gene>
<dbReference type="InterPro" id="IPR042197">
    <property type="entry name" value="Apaf_helical"/>
</dbReference>
<dbReference type="InterPro" id="IPR058922">
    <property type="entry name" value="WHD_DRP"/>
</dbReference>
<evidence type="ECO:0000259" key="8">
    <source>
        <dbReference type="Pfam" id="PF23559"/>
    </source>
</evidence>
<proteinExistence type="inferred from homology"/>
<dbReference type="Pfam" id="PF23559">
    <property type="entry name" value="WHD_DRP"/>
    <property type="match status" value="1"/>
</dbReference>
<keyword evidence="6" id="KW-0067">ATP-binding</keyword>
<dbReference type="Gene3D" id="1.10.10.10">
    <property type="entry name" value="Winged helix-like DNA-binding domain superfamily/Winged helix DNA-binding domain"/>
    <property type="match status" value="1"/>
</dbReference>